<feature type="signal peptide" evidence="6">
    <location>
        <begin position="1"/>
        <end position="22"/>
    </location>
</feature>
<evidence type="ECO:0000259" key="7">
    <source>
        <dbReference type="Pfam" id="PF00345"/>
    </source>
</evidence>
<evidence type="ECO:0000256" key="1">
    <source>
        <dbReference type="ARBA" id="ARBA00004418"/>
    </source>
</evidence>
<dbReference type="InterPro" id="IPR016147">
    <property type="entry name" value="Pili_assmbl_chaperone_N"/>
</dbReference>
<dbReference type="InterPro" id="IPR013783">
    <property type="entry name" value="Ig-like_fold"/>
</dbReference>
<dbReference type="InterPro" id="IPR036316">
    <property type="entry name" value="Pili_assmbl_chap_C_dom_sf"/>
</dbReference>
<feature type="domain" description="Pili assembly chaperone N-terminal" evidence="7">
    <location>
        <begin position="27"/>
        <end position="146"/>
    </location>
</feature>
<dbReference type="InterPro" id="IPR001829">
    <property type="entry name" value="Pili_assmbl_chaperone_bac"/>
</dbReference>
<dbReference type="RefSeq" id="WP_065684698.1">
    <property type="nucleotide sequence ID" value="NZ_CP054160.3"/>
</dbReference>
<dbReference type="InterPro" id="IPR008962">
    <property type="entry name" value="PapD-like_sf"/>
</dbReference>
<organism evidence="9 10">
    <name type="scientific">Serratia fonticola</name>
    <dbReference type="NCBI Taxonomy" id="47917"/>
    <lineage>
        <taxon>Bacteria</taxon>
        <taxon>Pseudomonadati</taxon>
        <taxon>Pseudomonadota</taxon>
        <taxon>Gammaproteobacteria</taxon>
        <taxon>Enterobacterales</taxon>
        <taxon>Yersiniaceae</taxon>
        <taxon>Serratia</taxon>
    </lineage>
</organism>
<accession>A0AAE7JSI9</accession>
<dbReference type="InterPro" id="IPR050643">
    <property type="entry name" value="Periplasmic_pilus_chap"/>
</dbReference>
<evidence type="ECO:0000256" key="6">
    <source>
        <dbReference type="SAM" id="SignalP"/>
    </source>
</evidence>
<dbReference type="GO" id="GO:0030288">
    <property type="term" value="C:outer membrane-bounded periplasmic space"/>
    <property type="evidence" value="ECO:0007669"/>
    <property type="project" value="InterPro"/>
</dbReference>
<dbReference type="SUPFAM" id="SSF49584">
    <property type="entry name" value="Periplasmic chaperone C-domain"/>
    <property type="match status" value="1"/>
</dbReference>
<gene>
    <name evidence="9" type="ORF">G9399_03335</name>
</gene>
<comment type="similarity">
    <text evidence="2">Belongs to the periplasmic pilus chaperone family.</text>
</comment>
<proteinExistence type="inferred from homology"/>
<dbReference type="Gene3D" id="2.60.40.10">
    <property type="entry name" value="Immunoglobulins"/>
    <property type="match status" value="2"/>
</dbReference>
<keyword evidence="4" id="KW-0574">Periplasm</keyword>
<dbReference type="PRINTS" id="PR00969">
    <property type="entry name" value="CHAPERONPILI"/>
</dbReference>
<evidence type="ECO:0000256" key="3">
    <source>
        <dbReference type="ARBA" id="ARBA00022729"/>
    </source>
</evidence>
<feature type="domain" description="Pili assembly chaperone C-terminal" evidence="8">
    <location>
        <begin position="168"/>
        <end position="223"/>
    </location>
</feature>
<sequence length="235" mass="25558">MSLLCPLFTVLLLLWPVCSAFAAANGGVSLNQTRVIFAAGDKAQTLTVKNTGSQNYLIQSRIQRDLQGQGAAPFIVTPPLFPLGPKSKQLLRILKQGEALPTDRESLFYLSVLAIPAHTEPASGDARLSMGFEFTIKLLYRPQGLKIATQDARCQLQFSRTPNGIRAENPTPYFLTFGSLAFDHDALDLNTLPSMIAPMSAETFPASRPVARVHWQALTDAGDLSPSCQQTLLSQ</sequence>
<dbReference type="PANTHER" id="PTHR30251:SF2">
    <property type="entry name" value="FIMBRIAL CHAPERONE YADV-RELATED"/>
    <property type="match status" value="1"/>
</dbReference>
<dbReference type="InterPro" id="IPR016148">
    <property type="entry name" value="Pili_assmbl_chaperone_C"/>
</dbReference>
<dbReference type="Pfam" id="PF02753">
    <property type="entry name" value="PapD_C"/>
    <property type="match status" value="1"/>
</dbReference>
<protein>
    <submittedName>
        <fullName evidence="9">Molecular chaperone</fullName>
    </submittedName>
</protein>
<dbReference type="AlphaFoldDB" id="A0AAE7JSI9"/>
<keyword evidence="5" id="KW-0143">Chaperone</keyword>
<keyword evidence="3 6" id="KW-0732">Signal</keyword>
<evidence type="ECO:0000313" key="10">
    <source>
        <dbReference type="Proteomes" id="UP000503464"/>
    </source>
</evidence>
<dbReference type="Proteomes" id="UP000503464">
    <property type="component" value="Chromosome"/>
</dbReference>
<evidence type="ECO:0000259" key="8">
    <source>
        <dbReference type="Pfam" id="PF02753"/>
    </source>
</evidence>
<comment type="subcellular location">
    <subcellularLocation>
        <location evidence="1">Periplasm</location>
    </subcellularLocation>
</comment>
<dbReference type="Pfam" id="PF00345">
    <property type="entry name" value="PapD_N"/>
    <property type="match status" value="1"/>
</dbReference>
<dbReference type="EMBL" id="CP054160">
    <property type="protein sequence ID" value="QKJ57603.1"/>
    <property type="molecule type" value="Genomic_DNA"/>
</dbReference>
<dbReference type="SUPFAM" id="SSF49354">
    <property type="entry name" value="PapD-like"/>
    <property type="match status" value="1"/>
</dbReference>
<evidence type="ECO:0000256" key="2">
    <source>
        <dbReference type="ARBA" id="ARBA00007399"/>
    </source>
</evidence>
<reference evidence="10" key="1">
    <citation type="submission" date="2020-03" db="EMBL/GenBank/DDBJ databases">
        <title>Genome sequences of seven Enterobacteriaceae strains isolated from Canadian wastewater treatment facilities.</title>
        <authorList>
            <person name="Huang H."/>
            <person name="Chmara J.T."/>
            <person name="Duceppe M.-O."/>
        </authorList>
    </citation>
    <scope>NUCLEOTIDE SEQUENCE [LARGE SCALE GENOMIC DNA]</scope>
    <source>
        <strain evidence="10">Biosolid 3</strain>
    </source>
</reference>
<feature type="chain" id="PRO_5042238617" evidence="6">
    <location>
        <begin position="23"/>
        <end position="235"/>
    </location>
</feature>
<evidence type="ECO:0000313" key="9">
    <source>
        <dbReference type="EMBL" id="QKJ57603.1"/>
    </source>
</evidence>
<evidence type="ECO:0000256" key="5">
    <source>
        <dbReference type="ARBA" id="ARBA00023186"/>
    </source>
</evidence>
<dbReference type="PANTHER" id="PTHR30251">
    <property type="entry name" value="PILUS ASSEMBLY CHAPERONE"/>
    <property type="match status" value="1"/>
</dbReference>
<name>A0AAE7JSI9_SERFO</name>
<dbReference type="GO" id="GO:0071555">
    <property type="term" value="P:cell wall organization"/>
    <property type="evidence" value="ECO:0007669"/>
    <property type="project" value="InterPro"/>
</dbReference>
<evidence type="ECO:0000256" key="4">
    <source>
        <dbReference type="ARBA" id="ARBA00022764"/>
    </source>
</evidence>